<dbReference type="Pfam" id="PF21982">
    <property type="entry name" value="RecX_HTH1"/>
    <property type="match status" value="1"/>
</dbReference>
<comment type="caution">
    <text evidence="9">The sequence shown here is derived from an EMBL/GenBank/DDBJ whole genome shotgun (WGS) entry which is preliminary data.</text>
</comment>
<evidence type="ECO:0000256" key="5">
    <source>
        <dbReference type="HAMAP-Rule" id="MF_01114"/>
    </source>
</evidence>
<dbReference type="InterPro" id="IPR053926">
    <property type="entry name" value="RecX_HTH_1st"/>
</dbReference>
<evidence type="ECO:0000256" key="4">
    <source>
        <dbReference type="ARBA" id="ARBA00022490"/>
    </source>
</evidence>
<dbReference type="Proteomes" id="UP000249396">
    <property type="component" value="Unassembled WGS sequence"/>
</dbReference>
<evidence type="ECO:0000259" key="6">
    <source>
        <dbReference type="Pfam" id="PF02631"/>
    </source>
</evidence>
<comment type="function">
    <text evidence="5">Modulates RecA activity.</text>
</comment>
<dbReference type="InterPro" id="IPR053924">
    <property type="entry name" value="RecX_HTH_2nd"/>
</dbReference>
<comment type="subcellular location">
    <subcellularLocation>
        <location evidence="1 5">Cytoplasm</location>
    </subcellularLocation>
</comment>
<dbReference type="InterPro" id="IPR003783">
    <property type="entry name" value="Regulatory_RecX"/>
</dbReference>
<feature type="domain" description="RecX third three-helical" evidence="7">
    <location>
        <begin position="98"/>
        <end position="141"/>
    </location>
</feature>
<gene>
    <name evidence="5" type="primary">recX</name>
    <name evidence="9" type="ORF">DM484_09235</name>
</gene>
<dbReference type="PANTHER" id="PTHR33602">
    <property type="entry name" value="REGULATORY PROTEIN RECX FAMILY PROTEIN"/>
    <property type="match status" value="1"/>
</dbReference>
<dbReference type="Pfam" id="PF02631">
    <property type="entry name" value="RecX_HTH2"/>
    <property type="match status" value="1"/>
</dbReference>
<organism evidence="9 10">
    <name type="scientific">Candidatus Methylumidiphilus alinenensis</name>
    <dbReference type="NCBI Taxonomy" id="2202197"/>
    <lineage>
        <taxon>Bacteria</taxon>
        <taxon>Pseudomonadati</taxon>
        <taxon>Pseudomonadota</taxon>
        <taxon>Gammaproteobacteria</taxon>
        <taxon>Methylococcales</taxon>
        <taxon>Candidatus Methylumidiphilus</taxon>
    </lineage>
</organism>
<evidence type="ECO:0000313" key="10">
    <source>
        <dbReference type="Proteomes" id="UP000249396"/>
    </source>
</evidence>
<dbReference type="HAMAP" id="MF_01114">
    <property type="entry name" value="RecX"/>
    <property type="match status" value="1"/>
</dbReference>
<evidence type="ECO:0000259" key="7">
    <source>
        <dbReference type="Pfam" id="PF21981"/>
    </source>
</evidence>
<dbReference type="GO" id="GO:0006282">
    <property type="term" value="P:regulation of DNA repair"/>
    <property type="evidence" value="ECO:0007669"/>
    <property type="project" value="UniProtKB-UniRule"/>
</dbReference>
<keyword evidence="4 5" id="KW-0963">Cytoplasm</keyword>
<dbReference type="Pfam" id="PF21981">
    <property type="entry name" value="RecX_HTH3"/>
    <property type="match status" value="1"/>
</dbReference>
<dbReference type="GO" id="GO:0005737">
    <property type="term" value="C:cytoplasm"/>
    <property type="evidence" value="ECO:0007669"/>
    <property type="project" value="UniProtKB-SubCell"/>
</dbReference>
<dbReference type="AlphaFoldDB" id="A0A2W4RGP7"/>
<comment type="similarity">
    <text evidence="2 5">Belongs to the RecX family.</text>
</comment>
<evidence type="ECO:0000256" key="3">
    <source>
        <dbReference type="ARBA" id="ARBA00018111"/>
    </source>
</evidence>
<reference evidence="9 10" key="1">
    <citation type="journal article" date="2018" name="Aquat. Microb. Ecol.">
        <title>Gammaproteobacterial methanotrophs dominate.</title>
        <authorList>
            <person name="Rissanen A.J."/>
            <person name="Saarenheimo J."/>
            <person name="Tiirola M."/>
            <person name="Peura S."/>
            <person name="Aalto S.L."/>
            <person name="Karvinen A."/>
            <person name="Nykanen H."/>
        </authorList>
    </citation>
    <scope>NUCLEOTIDE SEQUENCE [LARGE SCALE GENOMIC DNA]</scope>
    <source>
        <strain evidence="9">AMbin10</strain>
    </source>
</reference>
<feature type="domain" description="RecX second three-helical" evidence="6">
    <location>
        <begin position="52"/>
        <end position="90"/>
    </location>
</feature>
<accession>A0A2W4RGP7</accession>
<proteinExistence type="inferred from homology"/>
<evidence type="ECO:0000256" key="2">
    <source>
        <dbReference type="ARBA" id="ARBA00009695"/>
    </source>
</evidence>
<name>A0A2W4RGP7_9GAMM</name>
<dbReference type="EMBL" id="QJPH01000276">
    <property type="protein sequence ID" value="PZN80979.1"/>
    <property type="molecule type" value="Genomic_DNA"/>
</dbReference>
<feature type="domain" description="RecX first three-helical" evidence="8">
    <location>
        <begin position="8"/>
        <end position="45"/>
    </location>
</feature>
<evidence type="ECO:0000259" key="8">
    <source>
        <dbReference type="Pfam" id="PF21982"/>
    </source>
</evidence>
<protein>
    <recommendedName>
        <fullName evidence="3 5">Regulatory protein RecX</fullName>
    </recommendedName>
</protein>
<dbReference type="PANTHER" id="PTHR33602:SF1">
    <property type="entry name" value="REGULATORY PROTEIN RECX FAMILY PROTEIN"/>
    <property type="match status" value="1"/>
</dbReference>
<evidence type="ECO:0000256" key="1">
    <source>
        <dbReference type="ARBA" id="ARBA00004496"/>
    </source>
</evidence>
<dbReference type="InterPro" id="IPR053925">
    <property type="entry name" value="RecX_HTH_3rd"/>
</dbReference>
<evidence type="ECO:0000313" key="9">
    <source>
        <dbReference type="EMBL" id="PZN80979.1"/>
    </source>
</evidence>
<sequence>MTCSEAKDACLHWQFQREHSRVELVHKLQAKNVDEAVISQVIGELVEQGLQSDARYIESFVRSRYTKGHGIAQIRLELGLQGISGDKLNQCLAEYDWDELLEKVHGKKFGEGLPSTPKDYAARFRFLSQRGFEQDRIQAFMRRFSRSDD</sequence>
<dbReference type="InterPro" id="IPR036388">
    <property type="entry name" value="WH-like_DNA-bd_sf"/>
</dbReference>
<dbReference type="Gene3D" id="1.10.10.10">
    <property type="entry name" value="Winged helix-like DNA-binding domain superfamily/Winged helix DNA-binding domain"/>
    <property type="match status" value="3"/>
</dbReference>